<gene>
    <name evidence="1" type="ORF">PHYPA_005842</name>
</gene>
<evidence type="ECO:0000313" key="2">
    <source>
        <dbReference type="EnsemblPlants" id="Pp3c4_6360V3.1"/>
    </source>
</evidence>
<dbReference type="AlphaFoldDB" id="A0A2K1KME6"/>
<dbReference type="Gramene" id="Pp3c4_6360V3.3">
    <property type="protein sequence ID" value="Pp3c4_6360V3.3"/>
    <property type="gene ID" value="Pp3c4_6360"/>
</dbReference>
<dbReference type="EnsemblPlants" id="Pp3c4_6360V3.3">
    <property type="protein sequence ID" value="Pp3c4_6360V3.3"/>
    <property type="gene ID" value="Pp3c4_6360"/>
</dbReference>
<dbReference type="Gramene" id="Pp3c4_6360V3.1">
    <property type="protein sequence ID" value="Pp3c4_6360V3.1"/>
    <property type="gene ID" value="Pp3c4_6360"/>
</dbReference>
<name>A0A2K1KME6_PHYPA</name>
<accession>A0A2K1KME6</accession>
<reference evidence="1 3" key="1">
    <citation type="journal article" date="2008" name="Science">
        <title>The Physcomitrella genome reveals evolutionary insights into the conquest of land by plants.</title>
        <authorList>
            <person name="Rensing S."/>
            <person name="Lang D."/>
            <person name="Zimmer A."/>
            <person name="Terry A."/>
            <person name="Salamov A."/>
            <person name="Shapiro H."/>
            <person name="Nishiyama T."/>
            <person name="Perroud P.-F."/>
            <person name="Lindquist E."/>
            <person name="Kamisugi Y."/>
            <person name="Tanahashi T."/>
            <person name="Sakakibara K."/>
            <person name="Fujita T."/>
            <person name="Oishi K."/>
            <person name="Shin-I T."/>
            <person name="Kuroki Y."/>
            <person name="Toyoda A."/>
            <person name="Suzuki Y."/>
            <person name="Hashimoto A."/>
            <person name="Yamaguchi K."/>
            <person name="Sugano A."/>
            <person name="Kohara Y."/>
            <person name="Fujiyama A."/>
            <person name="Anterola A."/>
            <person name="Aoki S."/>
            <person name="Ashton N."/>
            <person name="Barbazuk W.B."/>
            <person name="Barker E."/>
            <person name="Bennetzen J."/>
            <person name="Bezanilla M."/>
            <person name="Blankenship R."/>
            <person name="Cho S.H."/>
            <person name="Dutcher S."/>
            <person name="Estelle M."/>
            <person name="Fawcett J.A."/>
            <person name="Gundlach H."/>
            <person name="Hanada K."/>
            <person name="Heyl A."/>
            <person name="Hicks K.A."/>
            <person name="Hugh J."/>
            <person name="Lohr M."/>
            <person name="Mayer K."/>
            <person name="Melkozernov A."/>
            <person name="Murata T."/>
            <person name="Nelson D."/>
            <person name="Pils B."/>
            <person name="Prigge M."/>
            <person name="Reiss B."/>
            <person name="Renner T."/>
            <person name="Rombauts S."/>
            <person name="Rushton P."/>
            <person name="Sanderfoot A."/>
            <person name="Schween G."/>
            <person name="Shiu S.-H."/>
            <person name="Stueber K."/>
            <person name="Theodoulou F.L."/>
            <person name="Tu H."/>
            <person name="Van de Peer Y."/>
            <person name="Verrier P.J."/>
            <person name="Waters E."/>
            <person name="Wood A."/>
            <person name="Yang L."/>
            <person name="Cove D."/>
            <person name="Cuming A."/>
            <person name="Hasebe M."/>
            <person name="Lucas S."/>
            <person name="Mishler D.B."/>
            <person name="Reski R."/>
            <person name="Grigoriev I."/>
            <person name="Quatrano R.S."/>
            <person name="Boore J.L."/>
        </authorList>
    </citation>
    <scope>NUCLEOTIDE SEQUENCE [LARGE SCALE GENOMIC DNA]</scope>
    <source>
        <strain evidence="2 3">cv. Gransden 2004</strain>
    </source>
</reference>
<protein>
    <submittedName>
        <fullName evidence="1 2">Uncharacterized protein</fullName>
    </submittedName>
</protein>
<keyword evidence="3" id="KW-1185">Reference proteome</keyword>
<dbReference type="PaxDb" id="3218-PP1S337_10V6.1"/>
<reference evidence="2" key="3">
    <citation type="submission" date="2020-12" db="UniProtKB">
        <authorList>
            <consortium name="EnsemblPlants"/>
        </authorList>
    </citation>
    <scope>IDENTIFICATION</scope>
</reference>
<evidence type="ECO:0000313" key="3">
    <source>
        <dbReference type="Proteomes" id="UP000006727"/>
    </source>
</evidence>
<reference evidence="1 3" key="2">
    <citation type="journal article" date="2018" name="Plant J.">
        <title>The Physcomitrella patens chromosome-scale assembly reveals moss genome structure and evolution.</title>
        <authorList>
            <person name="Lang D."/>
            <person name="Ullrich K.K."/>
            <person name="Murat F."/>
            <person name="Fuchs J."/>
            <person name="Jenkins J."/>
            <person name="Haas F.B."/>
            <person name="Piednoel M."/>
            <person name="Gundlach H."/>
            <person name="Van Bel M."/>
            <person name="Meyberg R."/>
            <person name="Vives C."/>
            <person name="Morata J."/>
            <person name="Symeonidi A."/>
            <person name="Hiss M."/>
            <person name="Muchero W."/>
            <person name="Kamisugi Y."/>
            <person name="Saleh O."/>
            <person name="Blanc G."/>
            <person name="Decker E.L."/>
            <person name="van Gessel N."/>
            <person name="Grimwood J."/>
            <person name="Hayes R.D."/>
            <person name="Graham S.W."/>
            <person name="Gunter L.E."/>
            <person name="McDaniel S.F."/>
            <person name="Hoernstein S.N.W."/>
            <person name="Larsson A."/>
            <person name="Li F.W."/>
            <person name="Perroud P.F."/>
            <person name="Phillips J."/>
            <person name="Ranjan P."/>
            <person name="Rokshar D.S."/>
            <person name="Rothfels C.J."/>
            <person name="Schneider L."/>
            <person name="Shu S."/>
            <person name="Stevenson D.W."/>
            <person name="Thummler F."/>
            <person name="Tillich M."/>
            <person name="Villarreal Aguilar J.C."/>
            <person name="Widiez T."/>
            <person name="Wong G.K."/>
            <person name="Wymore A."/>
            <person name="Zhang Y."/>
            <person name="Zimmer A.D."/>
            <person name="Quatrano R.S."/>
            <person name="Mayer K.F.X."/>
            <person name="Goodstein D."/>
            <person name="Casacuberta J.M."/>
            <person name="Vandepoele K."/>
            <person name="Reski R."/>
            <person name="Cuming A.C."/>
            <person name="Tuskan G.A."/>
            <person name="Maumus F."/>
            <person name="Salse J."/>
            <person name="Schmutz J."/>
            <person name="Rensing S.A."/>
        </authorList>
    </citation>
    <scope>NUCLEOTIDE SEQUENCE [LARGE SCALE GENOMIC DNA]</scope>
    <source>
        <strain evidence="2 3">cv. Gransden 2004</strain>
    </source>
</reference>
<dbReference type="InParanoid" id="A0A2K1KME6"/>
<sequence>MRRLPPPPPHPLAGLRSGLQSVAAVEHYALTFLQDYSTILFSWTTTNRKISTVTLLSFVDQREGSVGAATLPTRRLRSSSPRVQVREGMCTCKIYNCNV</sequence>
<proteinExistence type="predicted"/>
<dbReference type="Proteomes" id="UP000006727">
    <property type="component" value="Chromosome 4"/>
</dbReference>
<organism evidence="1">
    <name type="scientific">Physcomitrium patens</name>
    <name type="common">Spreading-leaved earth moss</name>
    <name type="synonym">Physcomitrella patens</name>
    <dbReference type="NCBI Taxonomy" id="3218"/>
    <lineage>
        <taxon>Eukaryota</taxon>
        <taxon>Viridiplantae</taxon>
        <taxon>Streptophyta</taxon>
        <taxon>Embryophyta</taxon>
        <taxon>Bryophyta</taxon>
        <taxon>Bryophytina</taxon>
        <taxon>Bryopsida</taxon>
        <taxon>Funariidae</taxon>
        <taxon>Funariales</taxon>
        <taxon>Funariaceae</taxon>
        <taxon>Physcomitrium</taxon>
    </lineage>
</organism>
<dbReference type="EnsemblPlants" id="Pp3c4_6360V3.1">
    <property type="protein sequence ID" value="Pp3c4_6360V3.1"/>
    <property type="gene ID" value="Pp3c4_6360"/>
</dbReference>
<dbReference type="EnsemblPlants" id="Pp3c4_6360V3.2">
    <property type="protein sequence ID" value="Pp3c4_6360V3.2"/>
    <property type="gene ID" value="Pp3c4_6360"/>
</dbReference>
<dbReference type="Gramene" id="Pp3c4_6360V3.2">
    <property type="protein sequence ID" value="Pp3c4_6360V3.2"/>
    <property type="gene ID" value="Pp3c4_6360"/>
</dbReference>
<dbReference type="EMBL" id="ABEU02000004">
    <property type="protein sequence ID" value="PNR54949.1"/>
    <property type="molecule type" value="Genomic_DNA"/>
</dbReference>
<evidence type="ECO:0000313" key="1">
    <source>
        <dbReference type="EMBL" id="PNR54949.1"/>
    </source>
</evidence>